<feature type="domain" description="ABC transporter" evidence="3">
    <location>
        <begin position="11"/>
        <end position="229"/>
    </location>
</feature>
<proteinExistence type="predicted"/>
<dbReference type="EMBL" id="SMKY01000071">
    <property type="protein sequence ID" value="TDD81934.1"/>
    <property type="molecule type" value="Genomic_DNA"/>
</dbReference>
<dbReference type="OrthoDB" id="9787227at2"/>
<dbReference type="GO" id="GO:0005886">
    <property type="term" value="C:plasma membrane"/>
    <property type="evidence" value="ECO:0007669"/>
    <property type="project" value="TreeGrafter"/>
</dbReference>
<dbReference type="AlphaFoldDB" id="A0A4R5BDS1"/>
<dbReference type="SMART" id="SM00382">
    <property type="entry name" value="AAA"/>
    <property type="match status" value="1"/>
</dbReference>
<dbReference type="GO" id="GO:0022857">
    <property type="term" value="F:transmembrane transporter activity"/>
    <property type="evidence" value="ECO:0007669"/>
    <property type="project" value="TreeGrafter"/>
</dbReference>
<dbReference type="SUPFAM" id="SSF52540">
    <property type="entry name" value="P-loop containing nucleoside triphosphate hydrolases"/>
    <property type="match status" value="1"/>
</dbReference>
<evidence type="ECO:0000313" key="4">
    <source>
        <dbReference type="EMBL" id="TDD81934.1"/>
    </source>
</evidence>
<organism evidence="4 5">
    <name type="scientific">Actinomadura darangshiensis</name>
    <dbReference type="NCBI Taxonomy" id="705336"/>
    <lineage>
        <taxon>Bacteria</taxon>
        <taxon>Bacillati</taxon>
        <taxon>Actinomycetota</taxon>
        <taxon>Actinomycetes</taxon>
        <taxon>Streptosporangiales</taxon>
        <taxon>Thermomonosporaceae</taxon>
        <taxon>Actinomadura</taxon>
    </lineage>
</organism>
<dbReference type="PROSITE" id="PS00211">
    <property type="entry name" value="ABC_TRANSPORTER_1"/>
    <property type="match status" value="1"/>
</dbReference>
<dbReference type="PANTHER" id="PTHR24220">
    <property type="entry name" value="IMPORT ATP-BINDING PROTEIN"/>
    <property type="match status" value="1"/>
</dbReference>
<dbReference type="InterPro" id="IPR003593">
    <property type="entry name" value="AAA+_ATPase"/>
</dbReference>
<keyword evidence="2 4" id="KW-0067">ATP-binding</keyword>
<dbReference type="InterPro" id="IPR015854">
    <property type="entry name" value="ABC_transpr_LolD-like"/>
</dbReference>
<dbReference type="GO" id="GO:0016887">
    <property type="term" value="F:ATP hydrolysis activity"/>
    <property type="evidence" value="ECO:0007669"/>
    <property type="project" value="InterPro"/>
</dbReference>
<dbReference type="InterPro" id="IPR027417">
    <property type="entry name" value="P-loop_NTPase"/>
</dbReference>
<gene>
    <name evidence="4" type="ORF">E1293_17655</name>
</gene>
<evidence type="ECO:0000256" key="1">
    <source>
        <dbReference type="ARBA" id="ARBA00022741"/>
    </source>
</evidence>
<comment type="caution">
    <text evidence="4">The sequence shown here is derived from an EMBL/GenBank/DDBJ whole genome shotgun (WGS) entry which is preliminary data.</text>
</comment>
<sequence length="229" mass="23671">MTVPDPGERLVRLGDVARTYGRGPDAVVAVHGVTCTLGRTDRVAITGPSGSGKSTLLHLISGLDDPTAGRIDWPGLGGRPFGRPGVVGMVFQGPSLIAQLDVVGNVALPLVLADVAEGEALNRARRALDAVGLADLSPRLPEELSGGQAQRVAVARVLAAEPALIVADEPTAQLGSAHAVQVLDLLLKAAGDLNAGLVVATHDPRMAERLPRRWRMADGSLMEGEPCSS</sequence>
<dbReference type="InterPro" id="IPR003439">
    <property type="entry name" value="ABC_transporter-like_ATP-bd"/>
</dbReference>
<evidence type="ECO:0000256" key="2">
    <source>
        <dbReference type="ARBA" id="ARBA00022840"/>
    </source>
</evidence>
<dbReference type="Proteomes" id="UP000295578">
    <property type="component" value="Unassembled WGS sequence"/>
</dbReference>
<evidence type="ECO:0000259" key="3">
    <source>
        <dbReference type="PROSITE" id="PS50893"/>
    </source>
</evidence>
<dbReference type="PROSITE" id="PS50893">
    <property type="entry name" value="ABC_TRANSPORTER_2"/>
    <property type="match status" value="1"/>
</dbReference>
<dbReference type="Gene3D" id="3.40.50.300">
    <property type="entry name" value="P-loop containing nucleotide triphosphate hydrolases"/>
    <property type="match status" value="1"/>
</dbReference>
<dbReference type="PANTHER" id="PTHR24220:SF685">
    <property type="entry name" value="ABC TRANSPORTER RELATED"/>
    <property type="match status" value="1"/>
</dbReference>
<dbReference type="RefSeq" id="WP_132198507.1">
    <property type="nucleotide sequence ID" value="NZ_SMKY01000071.1"/>
</dbReference>
<reference evidence="4 5" key="1">
    <citation type="submission" date="2019-03" db="EMBL/GenBank/DDBJ databases">
        <title>Draft genome sequences of novel Actinobacteria.</title>
        <authorList>
            <person name="Sahin N."/>
            <person name="Ay H."/>
            <person name="Saygin H."/>
        </authorList>
    </citation>
    <scope>NUCLEOTIDE SEQUENCE [LARGE SCALE GENOMIC DNA]</scope>
    <source>
        <strain evidence="4 5">DSM 45941</strain>
    </source>
</reference>
<accession>A0A4R5BDS1</accession>
<keyword evidence="1" id="KW-0547">Nucleotide-binding</keyword>
<name>A0A4R5BDS1_9ACTN</name>
<keyword evidence="5" id="KW-1185">Reference proteome</keyword>
<protein>
    <submittedName>
        <fullName evidence="4">ATP-binding cassette domain-containing protein</fullName>
    </submittedName>
</protein>
<evidence type="ECO:0000313" key="5">
    <source>
        <dbReference type="Proteomes" id="UP000295578"/>
    </source>
</evidence>
<dbReference type="InterPro" id="IPR017871">
    <property type="entry name" value="ABC_transporter-like_CS"/>
</dbReference>
<dbReference type="Pfam" id="PF00005">
    <property type="entry name" value="ABC_tran"/>
    <property type="match status" value="1"/>
</dbReference>
<dbReference type="GO" id="GO:0005524">
    <property type="term" value="F:ATP binding"/>
    <property type="evidence" value="ECO:0007669"/>
    <property type="project" value="UniProtKB-KW"/>
</dbReference>